<feature type="region of interest" description="Disordered" evidence="10">
    <location>
        <begin position="850"/>
        <end position="901"/>
    </location>
</feature>
<keyword evidence="11" id="KW-0472">Membrane</keyword>
<evidence type="ECO:0000256" key="11">
    <source>
        <dbReference type="SAM" id="Phobius"/>
    </source>
</evidence>
<dbReference type="InterPro" id="IPR050445">
    <property type="entry name" value="Bact_polysacc_biosynth/exp"/>
</dbReference>
<comment type="similarity">
    <text evidence="1">Belongs to the CpsD/CapB family.</text>
</comment>
<evidence type="ECO:0000256" key="6">
    <source>
        <dbReference type="ARBA" id="ARBA00022840"/>
    </source>
</evidence>
<keyword evidence="11" id="KW-0812">Transmembrane</keyword>
<dbReference type="SUPFAM" id="SSF52540">
    <property type="entry name" value="P-loop containing nucleoside triphosphate hydrolases"/>
    <property type="match status" value="1"/>
</dbReference>
<dbReference type="Gene3D" id="3.40.50.300">
    <property type="entry name" value="P-loop containing nucleotide triphosphate hydrolases"/>
    <property type="match status" value="1"/>
</dbReference>
<keyword evidence="9" id="KW-0175">Coiled coil</keyword>
<proteinExistence type="inferred from homology"/>
<keyword evidence="4" id="KW-0547">Nucleotide-binding</keyword>
<evidence type="ECO:0000256" key="5">
    <source>
        <dbReference type="ARBA" id="ARBA00022777"/>
    </source>
</evidence>
<evidence type="ECO:0000256" key="9">
    <source>
        <dbReference type="SAM" id="Coils"/>
    </source>
</evidence>
<dbReference type="InterPro" id="IPR027417">
    <property type="entry name" value="P-loop_NTPase"/>
</dbReference>
<evidence type="ECO:0000256" key="2">
    <source>
        <dbReference type="ARBA" id="ARBA00011903"/>
    </source>
</evidence>
<comment type="caution">
    <text evidence="13">The sequence shown here is derived from an EMBL/GenBank/DDBJ whole genome shotgun (WGS) entry which is preliminary data.</text>
</comment>
<gene>
    <name evidence="13" type="ORF">C7B81_07740</name>
</gene>
<keyword evidence="3" id="KW-0808">Transferase</keyword>
<feature type="coiled-coil region" evidence="9">
    <location>
        <begin position="254"/>
        <end position="318"/>
    </location>
</feature>
<dbReference type="Pfam" id="PF13614">
    <property type="entry name" value="AAA_31"/>
    <property type="match status" value="1"/>
</dbReference>
<feature type="compositionally biased region" description="Polar residues" evidence="10">
    <location>
        <begin position="75"/>
        <end position="88"/>
    </location>
</feature>
<evidence type="ECO:0000256" key="4">
    <source>
        <dbReference type="ARBA" id="ARBA00022741"/>
    </source>
</evidence>
<evidence type="ECO:0000256" key="7">
    <source>
        <dbReference type="ARBA" id="ARBA00023137"/>
    </source>
</evidence>
<evidence type="ECO:0000313" key="13">
    <source>
        <dbReference type="EMBL" id="PSB37979.1"/>
    </source>
</evidence>
<organism evidence="13 14">
    <name type="scientific">Aphanothece cf. minutissima CCALA 015</name>
    <dbReference type="NCBI Taxonomy" id="2107695"/>
    <lineage>
        <taxon>Bacteria</taxon>
        <taxon>Bacillati</taxon>
        <taxon>Cyanobacteriota</taxon>
        <taxon>Cyanophyceae</taxon>
        <taxon>Oscillatoriophycideae</taxon>
        <taxon>Chroococcales</taxon>
        <taxon>Aphanothecaceae</taxon>
        <taxon>Aphanothece</taxon>
    </lineage>
</organism>
<sequence>MFWEEKPPKDINRITTIDARVKGHSLRVAIIIGSTFPAVHNVTTTGAPPEAFPGGTARPLSLPGTGASGPGLFDPSSQQSPLSPMGESQSGGGGLGGIVRTVKRRQSIFLITFALVTGVLAINTLRQRIFSPVYQGGFQMQISNPFDNPGTGGGGGGSVESIARSEIKTDVPSLIVLMRSPLLLGPVAQRQGVPLRALESNLSINQESARVDNVLNVSLRWPDPAKGKAILRQLAKDYTSFSLTQRQAAVNSGVRFLDEQAPAIEERVQKLSQEMLKFRERNNFVDPAAAAGQILGAREGLVNQLRTLQNEQVQLDSQLKSIQTGKLQFTPSGAPTALEQLGRNSVLVPGRGDSAAEAASGTKTPLDLLNQFEQELATAKGTFKENSPIVQSLLARRNQLLPVVQRQAADAVKARLLANVAQQDEINRQILLLSENFRNNPQKLAEFENINQRLSIAREQYSSYIQARERYRLEMARSISPWEVIGPPDFGSSPVEPNIQRNLLRAIMIGLLAGLGAAILRERTDNVFHTPMEVEKDLQLPVLGLIPYLPLEPGVDIATSISKMSSSERFAIKESLRSLFTTFRLLRADNNIRMVGITSSTQGEGKSTAVAVFSRTLADLGLRVLVIDSDMRLPMQARYLGVEQGDGLSTLLSDSSRKPTDFIHSIAENMDVLPAGPKPPDPAKLLNSSRCKEIMEEIRALPGYDIIIVDAPPCLMLADPILLGEKLDGILFLVGLGKVSRELAPQASRRIRASGVDVLGIICNQVNFPSRLNDYGYEYGYYYHYAYASASGYAKSASEPSTGGFGSYVQRYRDSYMKGAATNSYISARYNEGESDVKTYFREDEDQATAPVATNGGIGPSASSTSPLPPADSVPSRRHRPSREGGGGPMGWLRRRFGNRG</sequence>
<dbReference type="NCBIfam" id="TIGR01007">
    <property type="entry name" value="eps_fam"/>
    <property type="match status" value="1"/>
</dbReference>
<evidence type="ECO:0000256" key="10">
    <source>
        <dbReference type="SAM" id="MobiDB-lite"/>
    </source>
</evidence>
<keyword evidence="11" id="KW-1133">Transmembrane helix</keyword>
<dbReference type="Proteomes" id="UP000238218">
    <property type="component" value="Unassembled WGS sequence"/>
</dbReference>
<dbReference type="InterPro" id="IPR005702">
    <property type="entry name" value="Wzc-like_C"/>
</dbReference>
<keyword evidence="5" id="KW-0418">Kinase</keyword>
<feature type="domain" description="AAA" evidence="12">
    <location>
        <begin position="595"/>
        <end position="717"/>
    </location>
</feature>
<name>A0ABX5F8U7_9CHRO</name>
<accession>A0ABX5F8U7</accession>
<keyword evidence="7" id="KW-0829">Tyrosine-protein kinase</keyword>
<feature type="region of interest" description="Disordered" evidence="10">
    <location>
        <begin position="47"/>
        <end position="97"/>
    </location>
</feature>
<keyword evidence="6" id="KW-0067">ATP-binding</keyword>
<keyword evidence="14" id="KW-1185">Reference proteome</keyword>
<evidence type="ECO:0000256" key="8">
    <source>
        <dbReference type="ARBA" id="ARBA00051245"/>
    </source>
</evidence>
<feature type="transmembrane region" description="Helical" evidence="11">
    <location>
        <begin position="108"/>
        <end position="125"/>
    </location>
</feature>
<evidence type="ECO:0000259" key="12">
    <source>
        <dbReference type="Pfam" id="PF13614"/>
    </source>
</evidence>
<reference evidence="13 14" key="2">
    <citation type="submission" date="2018-03" db="EMBL/GenBank/DDBJ databases">
        <title>The ancient ancestry and fast evolution of plastids.</title>
        <authorList>
            <person name="Moore K.R."/>
            <person name="Magnabosco C."/>
            <person name="Momper L."/>
            <person name="Gold D.A."/>
            <person name="Bosak T."/>
            <person name="Fournier G.P."/>
        </authorList>
    </citation>
    <scope>NUCLEOTIDE SEQUENCE [LARGE SCALE GENOMIC DNA]</scope>
    <source>
        <strain evidence="13 14">CCALA 015</strain>
    </source>
</reference>
<dbReference type="CDD" id="cd05387">
    <property type="entry name" value="BY-kinase"/>
    <property type="match status" value="1"/>
</dbReference>
<reference evidence="13 14" key="1">
    <citation type="submission" date="2018-02" db="EMBL/GenBank/DDBJ databases">
        <authorList>
            <person name="Moore K."/>
            <person name="Momper L."/>
        </authorList>
    </citation>
    <scope>NUCLEOTIDE SEQUENCE [LARGE SCALE GENOMIC DNA]</scope>
    <source>
        <strain evidence="13 14">CCALA 015</strain>
    </source>
</reference>
<comment type="catalytic activity">
    <reaction evidence="8">
        <text>L-tyrosyl-[protein] + ATP = O-phospho-L-tyrosyl-[protein] + ADP + H(+)</text>
        <dbReference type="Rhea" id="RHEA:10596"/>
        <dbReference type="Rhea" id="RHEA-COMP:10136"/>
        <dbReference type="Rhea" id="RHEA-COMP:20101"/>
        <dbReference type="ChEBI" id="CHEBI:15378"/>
        <dbReference type="ChEBI" id="CHEBI:30616"/>
        <dbReference type="ChEBI" id="CHEBI:46858"/>
        <dbReference type="ChEBI" id="CHEBI:61978"/>
        <dbReference type="ChEBI" id="CHEBI:456216"/>
        <dbReference type="EC" id="2.7.10.2"/>
    </reaction>
</comment>
<dbReference type="PANTHER" id="PTHR32309">
    <property type="entry name" value="TYROSINE-PROTEIN KINASE"/>
    <property type="match status" value="1"/>
</dbReference>
<protein>
    <recommendedName>
        <fullName evidence="2">non-specific protein-tyrosine kinase</fullName>
        <ecNumber evidence="2">2.7.10.2</ecNumber>
    </recommendedName>
</protein>
<dbReference type="InterPro" id="IPR025669">
    <property type="entry name" value="AAA_dom"/>
</dbReference>
<evidence type="ECO:0000256" key="3">
    <source>
        <dbReference type="ARBA" id="ARBA00022679"/>
    </source>
</evidence>
<evidence type="ECO:0000313" key="14">
    <source>
        <dbReference type="Proteomes" id="UP000238218"/>
    </source>
</evidence>
<dbReference type="EMBL" id="PVWP01000004">
    <property type="protein sequence ID" value="PSB37979.1"/>
    <property type="molecule type" value="Genomic_DNA"/>
</dbReference>
<dbReference type="EC" id="2.7.10.2" evidence="2"/>
<evidence type="ECO:0000256" key="1">
    <source>
        <dbReference type="ARBA" id="ARBA00007316"/>
    </source>
</evidence>
<dbReference type="PANTHER" id="PTHR32309:SF13">
    <property type="entry name" value="FERRIC ENTEROBACTIN TRANSPORT PROTEIN FEPE"/>
    <property type="match status" value="1"/>
</dbReference>